<dbReference type="GO" id="GO:0006355">
    <property type="term" value="P:regulation of DNA-templated transcription"/>
    <property type="evidence" value="ECO:0007669"/>
    <property type="project" value="InterPro"/>
</dbReference>
<dbReference type="InterPro" id="IPR002145">
    <property type="entry name" value="CopG"/>
</dbReference>
<evidence type="ECO:0000313" key="2">
    <source>
        <dbReference type="EMBL" id="BCJ32224.1"/>
    </source>
</evidence>
<dbReference type="CDD" id="cd21631">
    <property type="entry name" value="RHH_CopG_NikR-like"/>
    <property type="match status" value="1"/>
</dbReference>
<accession>A0A810L9I5</accession>
<sequence length="103" mass="11830">MAGVAPRVDVVHILYHWFMGLKRTNVYADEDDLAVIKQGAERTGRSESEIIREAIHRAALAQRVWDEPFVTRDEGLHLGKSLTKKDIKDAVVDGYETRRDRNR</sequence>
<keyword evidence="3" id="KW-1185">Reference proteome</keyword>
<name>A0A810L9I5_9ACTN</name>
<evidence type="ECO:0000313" key="3">
    <source>
        <dbReference type="Proteomes" id="UP000680750"/>
    </source>
</evidence>
<evidence type="ECO:0000259" key="1">
    <source>
        <dbReference type="Pfam" id="PF01402"/>
    </source>
</evidence>
<dbReference type="EMBL" id="AP023354">
    <property type="protein sequence ID" value="BCJ32224.1"/>
    <property type="molecule type" value="Genomic_DNA"/>
</dbReference>
<dbReference type="Pfam" id="PF01402">
    <property type="entry name" value="RHH_1"/>
    <property type="match status" value="1"/>
</dbReference>
<reference evidence="2" key="1">
    <citation type="submission" date="2020-08" db="EMBL/GenBank/DDBJ databases">
        <title>Whole genome shotgun sequence of Actinocatenispora sera NBRC 101916.</title>
        <authorList>
            <person name="Komaki H."/>
            <person name="Tamura T."/>
        </authorList>
    </citation>
    <scope>NUCLEOTIDE SEQUENCE</scope>
    <source>
        <strain evidence="2">NBRC 101916</strain>
    </source>
</reference>
<dbReference type="KEGG" id="aser:Asera_63320"/>
<gene>
    <name evidence="2" type="ORF">Asera_63320</name>
</gene>
<dbReference type="Proteomes" id="UP000680750">
    <property type="component" value="Chromosome"/>
</dbReference>
<proteinExistence type="predicted"/>
<dbReference type="AlphaFoldDB" id="A0A810L9I5"/>
<organism evidence="2 3">
    <name type="scientific">Actinocatenispora sera</name>
    <dbReference type="NCBI Taxonomy" id="390989"/>
    <lineage>
        <taxon>Bacteria</taxon>
        <taxon>Bacillati</taxon>
        <taxon>Actinomycetota</taxon>
        <taxon>Actinomycetes</taxon>
        <taxon>Micromonosporales</taxon>
        <taxon>Micromonosporaceae</taxon>
        <taxon>Actinocatenispora</taxon>
    </lineage>
</organism>
<feature type="domain" description="Ribbon-helix-helix protein CopG" evidence="1">
    <location>
        <begin position="22"/>
        <end position="58"/>
    </location>
</feature>
<protein>
    <recommendedName>
        <fullName evidence="1">Ribbon-helix-helix protein CopG domain-containing protein</fullName>
    </recommendedName>
</protein>